<name>A0A0S2KFQ5_9GAMM</name>
<dbReference type="Gene3D" id="2.40.160.20">
    <property type="match status" value="1"/>
</dbReference>
<feature type="chain" id="PRO_5006601750" description="Outer membrane protein beta-barrel domain-containing protein" evidence="2">
    <location>
        <begin position="26"/>
        <end position="224"/>
    </location>
</feature>
<feature type="signal peptide" evidence="2">
    <location>
        <begin position="1"/>
        <end position="25"/>
    </location>
</feature>
<protein>
    <recommendedName>
        <fullName evidence="3">Outer membrane protein beta-barrel domain-containing protein</fullName>
    </recommendedName>
</protein>
<gene>
    <name evidence="4" type="ORF">PS2015_2513</name>
</gene>
<keyword evidence="1 2" id="KW-0732">Signal</keyword>
<organism evidence="4 5">
    <name type="scientific">Pseudohongiella spirulinae</name>
    <dbReference type="NCBI Taxonomy" id="1249552"/>
    <lineage>
        <taxon>Bacteria</taxon>
        <taxon>Pseudomonadati</taxon>
        <taxon>Pseudomonadota</taxon>
        <taxon>Gammaproteobacteria</taxon>
        <taxon>Pseudomonadales</taxon>
        <taxon>Pseudohongiellaceae</taxon>
        <taxon>Pseudohongiella</taxon>
    </lineage>
</organism>
<dbReference type="Proteomes" id="UP000065641">
    <property type="component" value="Chromosome"/>
</dbReference>
<sequence precursor="true">MNIVRPLFSLALTGCFAIATMPALAQTEPQGFYVTAYAQASRLSSTSFDEVGNANLGAGLKAQFDAGLGLGGDFGFNYGNGWAAEFEWNWRRHDLKSLSGVGSAAVTEGDFASNILFLNGLRRFVRPDSGWVPYVGVGVGWVQEIDFDLNTGATERAWSKQGDIGVQLIGGAEYALSDTWRLTADVRVLRLGNQQLSAEEGVTGRLAKPGYNPLSVQIGLRRMF</sequence>
<dbReference type="OrthoDB" id="189250at2"/>
<dbReference type="AlphaFoldDB" id="A0A0S2KFQ5"/>
<evidence type="ECO:0000256" key="1">
    <source>
        <dbReference type="ARBA" id="ARBA00022729"/>
    </source>
</evidence>
<dbReference type="RefSeq" id="WP_058022566.1">
    <property type="nucleotide sequence ID" value="NZ_CP013189.1"/>
</dbReference>
<proteinExistence type="predicted"/>
<dbReference type="InterPro" id="IPR027385">
    <property type="entry name" value="Beta-barrel_OMP"/>
</dbReference>
<accession>A0A0S2KFQ5</accession>
<reference evidence="4 5" key="1">
    <citation type="submission" date="2015-11" db="EMBL/GenBank/DDBJ databases">
        <authorList>
            <person name="Zhang Y."/>
            <person name="Guo Z."/>
        </authorList>
    </citation>
    <scope>NUCLEOTIDE SEQUENCE [LARGE SCALE GENOMIC DNA]</scope>
    <source>
        <strain evidence="4 5">KCTC 32221</strain>
    </source>
</reference>
<keyword evidence="5" id="KW-1185">Reference proteome</keyword>
<dbReference type="Pfam" id="PF13505">
    <property type="entry name" value="OMP_b-brl"/>
    <property type="match status" value="1"/>
</dbReference>
<evidence type="ECO:0000313" key="5">
    <source>
        <dbReference type="Proteomes" id="UP000065641"/>
    </source>
</evidence>
<dbReference type="InterPro" id="IPR011250">
    <property type="entry name" value="OMP/PagP_B-barrel"/>
</dbReference>
<dbReference type="KEGG" id="pspi:PS2015_2513"/>
<dbReference type="EMBL" id="CP013189">
    <property type="protein sequence ID" value="ALO47147.1"/>
    <property type="molecule type" value="Genomic_DNA"/>
</dbReference>
<dbReference type="SUPFAM" id="SSF56925">
    <property type="entry name" value="OMPA-like"/>
    <property type="match status" value="1"/>
</dbReference>
<evidence type="ECO:0000259" key="3">
    <source>
        <dbReference type="Pfam" id="PF13505"/>
    </source>
</evidence>
<dbReference type="STRING" id="1249552.PS2015_2513"/>
<feature type="domain" description="Outer membrane protein beta-barrel" evidence="3">
    <location>
        <begin position="14"/>
        <end position="193"/>
    </location>
</feature>
<evidence type="ECO:0000256" key="2">
    <source>
        <dbReference type="SAM" id="SignalP"/>
    </source>
</evidence>
<evidence type="ECO:0000313" key="4">
    <source>
        <dbReference type="EMBL" id="ALO47147.1"/>
    </source>
</evidence>